<evidence type="ECO:0000313" key="1">
    <source>
        <dbReference type="EMBL" id="ENN77148.1"/>
    </source>
</evidence>
<accession>N6THB4</accession>
<feature type="non-terminal residue" evidence="1">
    <location>
        <position position="223"/>
    </location>
</feature>
<dbReference type="PANTHER" id="PTHR11008:SF29">
    <property type="entry name" value="IP17226P"/>
    <property type="match status" value="1"/>
</dbReference>
<organism evidence="1">
    <name type="scientific">Dendroctonus ponderosae</name>
    <name type="common">Mountain pine beetle</name>
    <dbReference type="NCBI Taxonomy" id="77166"/>
    <lineage>
        <taxon>Eukaryota</taxon>
        <taxon>Metazoa</taxon>
        <taxon>Ecdysozoa</taxon>
        <taxon>Arthropoda</taxon>
        <taxon>Hexapoda</taxon>
        <taxon>Insecta</taxon>
        <taxon>Pterygota</taxon>
        <taxon>Neoptera</taxon>
        <taxon>Endopterygota</taxon>
        <taxon>Coleoptera</taxon>
        <taxon>Polyphaga</taxon>
        <taxon>Cucujiformia</taxon>
        <taxon>Curculionidae</taxon>
        <taxon>Scolytinae</taxon>
        <taxon>Dendroctonus</taxon>
    </lineage>
</organism>
<dbReference type="EMBL" id="KB740949">
    <property type="protein sequence ID" value="ENN77148.1"/>
    <property type="molecule type" value="Genomic_DNA"/>
</dbReference>
<gene>
    <name evidence="1" type="ORF">YQE_06287</name>
</gene>
<proteinExistence type="predicted"/>
<dbReference type="InterPro" id="IPR038606">
    <property type="entry name" value="To_sf"/>
</dbReference>
<dbReference type="PANTHER" id="PTHR11008">
    <property type="entry name" value="PROTEIN TAKEOUT-LIKE PROTEIN"/>
    <property type="match status" value="1"/>
</dbReference>
<dbReference type="GO" id="GO:0005615">
    <property type="term" value="C:extracellular space"/>
    <property type="evidence" value="ECO:0007669"/>
    <property type="project" value="TreeGrafter"/>
</dbReference>
<reference evidence="1" key="1">
    <citation type="journal article" date="2013" name="Genome Biol.">
        <title>Draft genome of the mountain pine beetle, Dendroctonus ponderosae Hopkins, a major forest pest.</title>
        <authorList>
            <person name="Keeling C.I."/>
            <person name="Yuen M.M."/>
            <person name="Liao N.Y."/>
            <person name="Docking T.R."/>
            <person name="Chan S.K."/>
            <person name="Taylor G.A."/>
            <person name="Palmquist D.L."/>
            <person name="Jackman S.D."/>
            <person name="Nguyen A."/>
            <person name="Li M."/>
            <person name="Henderson H."/>
            <person name="Janes J.K."/>
            <person name="Zhao Y."/>
            <person name="Pandoh P."/>
            <person name="Moore R."/>
            <person name="Sperling F.A."/>
            <person name="Huber D.P."/>
            <person name="Birol I."/>
            <person name="Jones S.J."/>
            <person name="Bohlmann J."/>
        </authorList>
    </citation>
    <scope>NUCLEOTIDE SEQUENCE</scope>
</reference>
<dbReference type="AlphaFoldDB" id="N6THB4"/>
<dbReference type="Pfam" id="PF06585">
    <property type="entry name" value="JHBP"/>
    <property type="match status" value="1"/>
</dbReference>
<protein>
    <submittedName>
        <fullName evidence="1">Uncharacterized protein</fullName>
    </submittedName>
</protein>
<feature type="non-terminal residue" evidence="1">
    <location>
        <position position="1"/>
    </location>
</feature>
<dbReference type="InterPro" id="IPR010562">
    <property type="entry name" value="Haemolymph_juvenile_hormone-bd"/>
</dbReference>
<sequence>MIAVRVGFFALVALLLAFAVSSEDAYEAAPIRSLVDNLVNETITKLVAEIPEPINLTSGLAVTLDNDVISGSANVSDLVLSGLASLVASNITTTLLPTTLNATLQIPKLSLNTKYNADLLIASLVPAYGHGRVGVSLEDIELMVAGGLNITDGISLSNVTIAITLGEAVFDLHGLLDNDEFSALVSEVLTDNVAEFLTEYKDAISDLISPIAGEIINEILSSA</sequence>
<dbReference type="SMART" id="SM00700">
    <property type="entry name" value="JHBP"/>
    <property type="match status" value="1"/>
</dbReference>
<name>N6THB4_DENPD</name>
<dbReference type="OMA" id="DSHIEPF"/>
<dbReference type="HOGENOM" id="CLU_1242789_0_0_1"/>
<dbReference type="Gene3D" id="3.15.10.30">
    <property type="entry name" value="Haemolymph juvenile hormone binding protein"/>
    <property type="match status" value="1"/>
</dbReference>